<dbReference type="EMBL" id="JAJOMB010000035">
    <property type="protein sequence ID" value="MCD5316827.1"/>
    <property type="molecule type" value="Genomic_DNA"/>
</dbReference>
<comment type="caution">
    <text evidence="3">The sequence shown here is derived from an EMBL/GenBank/DDBJ whole genome shotgun (WGS) entry which is preliminary data.</text>
</comment>
<proteinExistence type="predicted"/>
<organism evidence="3 4">
    <name type="scientific">Kineosporia babensis</name>
    <dbReference type="NCBI Taxonomy" id="499548"/>
    <lineage>
        <taxon>Bacteria</taxon>
        <taxon>Bacillati</taxon>
        <taxon>Actinomycetota</taxon>
        <taxon>Actinomycetes</taxon>
        <taxon>Kineosporiales</taxon>
        <taxon>Kineosporiaceae</taxon>
        <taxon>Kineosporia</taxon>
    </lineage>
</organism>
<dbReference type="Pfam" id="PF14028">
    <property type="entry name" value="Lant_dehydr_C"/>
    <property type="match status" value="1"/>
</dbReference>
<evidence type="ECO:0000313" key="3">
    <source>
        <dbReference type="EMBL" id="MCD5316827.1"/>
    </source>
</evidence>
<dbReference type="InterPro" id="IPR006827">
    <property type="entry name" value="Lant_deHydtase_N"/>
</dbReference>
<keyword evidence="4" id="KW-1185">Reference proteome</keyword>
<protein>
    <submittedName>
        <fullName evidence="3">Lantibiotic dehydratase</fullName>
    </submittedName>
</protein>
<accession>A0A9X1SY33</accession>
<sequence length="966" mass="106209">MPLLAEAIGAASPDLTRAIEGLLSNDRPSLQETRRVSSAALHYALRAWYRATPFGLFSATGPLAVGETCSTPSDVTETVVARADARWLAACMDRLHANPDVLEGLIVVAEPTHQISQGQVRVPYRPGAVGPHQVTATATAALGELLATAARPIPVAQVTNQLLALHPDVPRDRVLALISAALRNGFLHSNLRPSSLIGFPLTHIRTVLERTTAGSRNQDPTALGLIKIDKALTRARQSPPRERLAGFAHSAGPTAELVDVGVPPLMFDVRQQEPVVVPHRLIQDVAEALDIMARTSAHPQGPPAWKDYRTRFFEKFSLGQLVPIRDVIDPVIGLGYPAGFLGSTWVARDETLTARDAYLLGRAQRLMIARSGELALTSDDIAALDHQCQGHILPGTDVTVAVQAESARDVEQGKYDVVIEGIGSAAGALSGRFLPLGNQSEREQAAAMHRAMPTLDDEAVRVQLCSPPLRWRAQNVARTVHLVPEVLALGEHTEHTTMWLDEIAVAATPDQLYLVHLPSQRRIEPFMPHSVDLKDATDPLARFLVELPRSHVPVLNPFDWGAAFNLPYLPRVRTGRVILRPSRWRLTAADLAGEYDPDQTIQRWRQQWRVPAVVQAGETDRRLRLDLEQPAFRRELATLVRQRGSIHVQEAAPDTAHGWLGRVGQLTLPFAAQQPHSPRRNRPPAPVLRRATDAQRPGTARTVLLRVETGISPAIDVLTAGLRDLLDGDSRVERWWFTRYRDPRQHLRIRITLTAAHHFGQIATLIATWAARAHHERLVGDISWHTDQPETGRYGSGDTLQAAEAFFAADSRAALAQNTPGHDPHERQALLMASLLDITHHLVGDYSQAIRLWEDGGLRGVAGGIDRKTRTLALKLGSPEQEQRFGALIGAPNLTRSWNQREGALKGYRTALRSAGRLPEHVLPALVHLHHVRAYGLDSAHEDHTQRCAREIAHSLLARARKTVTA</sequence>
<evidence type="ECO:0000313" key="4">
    <source>
        <dbReference type="Proteomes" id="UP001138997"/>
    </source>
</evidence>
<dbReference type="InterPro" id="IPR023809">
    <property type="entry name" value="Thiopep_bacteriocin_synth_dom"/>
</dbReference>
<reference evidence="3" key="1">
    <citation type="submission" date="2021-11" db="EMBL/GenBank/DDBJ databases">
        <title>Streptomyces corallinus and Kineosporia corallina sp. nov., two new coral-derived marine actinobacteria.</title>
        <authorList>
            <person name="Buangrab K."/>
            <person name="Sutthacheep M."/>
            <person name="Yeemin T."/>
            <person name="Harunari E."/>
            <person name="Igarashi Y."/>
            <person name="Sripreechasak P."/>
            <person name="Kanchanasin P."/>
            <person name="Tanasupawat S."/>
            <person name="Phongsopitanun W."/>
        </authorList>
    </citation>
    <scope>NUCLEOTIDE SEQUENCE</scope>
    <source>
        <strain evidence="3">JCM 31032</strain>
    </source>
</reference>
<dbReference type="AlphaFoldDB" id="A0A9X1SY33"/>
<dbReference type="NCBIfam" id="TIGR03891">
    <property type="entry name" value="thiopep_ocin"/>
    <property type="match status" value="1"/>
</dbReference>
<dbReference type="RefSeq" id="WP_231449679.1">
    <property type="nucleotide sequence ID" value="NZ_JAJOMB010000035.1"/>
</dbReference>
<feature type="domain" description="Lantibiotic dehydratase N-terminal" evidence="1">
    <location>
        <begin position="2"/>
        <end position="636"/>
    </location>
</feature>
<gene>
    <name evidence="3" type="ORF">LR394_38625</name>
</gene>
<dbReference type="Pfam" id="PF04738">
    <property type="entry name" value="Lant_dehydr_N"/>
    <property type="match status" value="1"/>
</dbReference>
<evidence type="ECO:0000259" key="2">
    <source>
        <dbReference type="Pfam" id="PF14028"/>
    </source>
</evidence>
<feature type="domain" description="Thiopeptide-type bacteriocin biosynthesis" evidence="2">
    <location>
        <begin position="713"/>
        <end position="946"/>
    </location>
</feature>
<name>A0A9X1SY33_9ACTN</name>
<dbReference type="Proteomes" id="UP001138997">
    <property type="component" value="Unassembled WGS sequence"/>
</dbReference>
<evidence type="ECO:0000259" key="1">
    <source>
        <dbReference type="Pfam" id="PF04738"/>
    </source>
</evidence>